<dbReference type="GO" id="GO:0016491">
    <property type="term" value="F:oxidoreductase activity"/>
    <property type="evidence" value="ECO:0007669"/>
    <property type="project" value="UniProtKB-KW"/>
</dbReference>
<gene>
    <name evidence="4" type="ORF">C8E83_2950</name>
</gene>
<dbReference type="InterPro" id="IPR002347">
    <property type="entry name" value="SDR_fam"/>
</dbReference>
<evidence type="ECO:0000313" key="5">
    <source>
        <dbReference type="Proteomes" id="UP000280008"/>
    </source>
</evidence>
<accession>A0A495IIH8</accession>
<dbReference type="PANTHER" id="PTHR44169">
    <property type="entry name" value="NADPH-DEPENDENT 1-ACYLDIHYDROXYACETONE PHOSPHATE REDUCTASE"/>
    <property type="match status" value="1"/>
</dbReference>
<evidence type="ECO:0000313" key="4">
    <source>
        <dbReference type="EMBL" id="RKR75794.1"/>
    </source>
</evidence>
<dbReference type="InterPro" id="IPR036291">
    <property type="entry name" value="NAD(P)-bd_dom_sf"/>
</dbReference>
<evidence type="ECO:0000256" key="3">
    <source>
        <dbReference type="RuleBase" id="RU000363"/>
    </source>
</evidence>
<name>A0A495IIH8_9MICO</name>
<reference evidence="4 5" key="1">
    <citation type="submission" date="2018-10" db="EMBL/GenBank/DDBJ databases">
        <title>Sequencing the genomes of 1000 actinobacteria strains.</title>
        <authorList>
            <person name="Klenk H.-P."/>
        </authorList>
    </citation>
    <scope>NUCLEOTIDE SEQUENCE [LARGE SCALE GENOMIC DNA]</scope>
    <source>
        <strain evidence="4 5">DSM 17894</strain>
    </source>
</reference>
<proteinExistence type="inferred from homology"/>
<dbReference type="Gene3D" id="3.40.50.720">
    <property type="entry name" value="NAD(P)-binding Rossmann-like Domain"/>
    <property type="match status" value="1"/>
</dbReference>
<dbReference type="PRINTS" id="PR00080">
    <property type="entry name" value="SDRFAMILY"/>
</dbReference>
<comment type="similarity">
    <text evidence="1 3">Belongs to the short-chain dehydrogenases/reductases (SDR) family.</text>
</comment>
<protein>
    <submittedName>
        <fullName evidence="4">Short-subunit dehydrogenase</fullName>
    </submittedName>
</protein>
<organism evidence="4 5">
    <name type="scientific">Frondihabitans australicus</name>
    <dbReference type="NCBI Taxonomy" id="386892"/>
    <lineage>
        <taxon>Bacteria</taxon>
        <taxon>Bacillati</taxon>
        <taxon>Actinomycetota</taxon>
        <taxon>Actinomycetes</taxon>
        <taxon>Micrococcales</taxon>
        <taxon>Microbacteriaceae</taxon>
        <taxon>Frondihabitans</taxon>
    </lineage>
</organism>
<dbReference type="CDD" id="cd05374">
    <property type="entry name" value="17beta-HSD-like_SDR_c"/>
    <property type="match status" value="1"/>
</dbReference>
<dbReference type="OrthoDB" id="9792003at2"/>
<dbReference type="Proteomes" id="UP000280008">
    <property type="component" value="Unassembled WGS sequence"/>
</dbReference>
<evidence type="ECO:0000256" key="1">
    <source>
        <dbReference type="ARBA" id="ARBA00006484"/>
    </source>
</evidence>
<dbReference type="Pfam" id="PF00106">
    <property type="entry name" value="adh_short"/>
    <property type="match status" value="1"/>
</dbReference>
<evidence type="ECO:0000256" key="2">
    <source>
        <dbReference type="ARBA" id="ARBA00023002"/>
    </source>
</evidence>
<dbReference type="NCBIfam" id="NF004826">
    <property type="entry name" value="PRK06182.1"/>
    <property type="match status" value="1"/>
</dbReference>
<dbReference type="PANTHER" id="PTHR44169:SF6">
    <property type="entry name" value="NADPH-DEPENDENT 1-ACYLDIHYDROXYACETONE PHOSPHATE REDUCTASE"/>
    <property type="match status" value="1"/>
</dbReference>
<comment type="caution">
    <text evidence="4">The sequence shown here is derived from an EMBL/GenBank/DDBJ whole genome shotgun (WGS) entry which is preliminary data.</text>
</comment>
<dbReference type="PRINTS" id="PR00081">
    <property type="entry name" value="GDHRDH"/>
</dbReference>
<dbReference type="SUPFAM" id="SSF51735">
    <property type="entry name" value="NAD(P)-binding Rossmann-fold domains"/>
    <property type="match status" value="1"/>
</dbReference>
<keyword evidence="5" id="KW-1185">Reference proteome</keyword>
<sequence length="273" mass="28901">MTERVALVTGASSGIGASTAIELAERGYTVYAAARRVERMETLKTAGIRVIPLDVTDDDSVMAAVSGILDTTGRIDLLVNNAGYGSFGAIEEVSPEEGRKQFDVNVFGAIRLAQLVIPGMRERRTGRIVNVTSVGGKIHSPFGAWYHGTKFALEGMSDALRVELEPFGVDVVVVEPGAIKTEWSGIAADTLLAASGDGPYAEAAAKLAESFHSSTYTDSASDPAVIAAVIVRAATVDRPRPRYAAGSGAKLLLTARRMLSDRAFDKLVTRSVR</sequence>
<keyword evidence="2" id="KW-0560">Oxidoreductase</keyword>
<dbReference type="RefSeq" id="WP_121370551.1">
    <property type="nucleotide sequence ID" value="NZ_RBKS01000001.1"/>
</dbReference>
<dbReference type="EMBL" id="RBKS01000001">
    <property type="protein sequence ID" value="RKR75794.1"/>
    <property type="molecule type" value="Genomic_DNA"/>
</dbReference>
<dbReference type="AlphaFoldDB" id="A0A495IIH8"/>